<evidence type="ECO:0000256" key="4">
    <source>
        <dbReference type="ARBA" id="ARBA00023163"/>
    </source>
</evidence>
<dbReference type="CDD" id="cd08422">
    <property type="entry name" value="PBP2_CrgA_like"/>
    <property type="match status" value="1"/>
</dbReference>
<keyword evidence="4" id="KW-0804">Transcription</keyword>
<dbReference type="PANTHER" id="PTHR30537:SF5">
    <property type="entry name" value="HTH-TYPE TRANSCRIPTIONAL ACTIVATOR TTDR-RELATED"/>
    <property type="match status" value="1"/>
</dbReference>
<dbReference type="InterPro" id="IPR036390">
    <property type="entry name" value="WH_DNA-bd_sf"/>
</dbReference>
<name>A0A2V1K446_9BURK</name>
<dbReference type="RefSeq" id="WP_109061411.1">
    <property type="nucleotide sequence ID" value="NZ_QETA01000002.1"/>
</dbReference>
<proteinExistence type="inferred from homology"/>
<dbReference type="FunFam" id="1.10.10.10:FF:000001">
    <property type="entry name" value="LysR family transcriptional regulator"/>
    <property type="match status" value="1"/>
</dbReference>
<dbReference type="InterPro" id="IPR036388">
    <property type="entry name" value="WH-like_DNA-bd_sf"/>
</dbReference>
<dbReference type="SUPFAM" id="SSF46785">
    <property type="entry name" value="Winged helix' DNA-binding domain"/>
    <property type="match status" value="1"/>
</dbReference>
<dbReference type="InterPro" id="IPR000847">
    <property type="entry name" value="LysR_HTH_N"/>
</dbReference>
<comment type="similarity">
    <text evidence="1">Belongs to the LysR transcriptional regulatory family.</text>
</comment>
<keyword evidence="2" id="KW-0805">Transcription regulation</keyword>
<dbReference type="Pfam" id="PF03466">
    <property type="entry name" value="LysR_substrate"/>
    <property type="match status" value="1"/>
</dbReference>
<dbReference type="EMBL" id="QETA01000002">
    <property type="protein sequence ID" value="PWF24133.1"/>
    <property type="molecule type" value="Genomic_DNA"/>
</dbReference>
<evidence type="ECO:0000256" key="2">
    <source>
        <dbReference type="ARBA" id="ARBA00023015"/>
    </source>
</evidence>
<evidence type="ECO:0000259" key="5">
    <source>
        <dbReference type="PROSITE" id="PS50931"/>
    </source>
</evidence>
<dbReference type="Gene3D" id="3.40.190.290">
    <property type="match status" value="1"/>
</dbReference>
<dbReference type="InterPro" id="IPR058163">
    <property type="entry name" value="LysR-type_TF_proteobact-type"/>
</dbReference>
<gene>
    <name evidence="6" type="ORF">DD235_07465</name>
</gene>
<evidence type="ECO:0000256" key="1">
    <source>
        <dbReference type="ARBA" id="ARBA00009437"/>
    </source>
</evidence>
<dbReference type="Gene3D" id="1.10.10.10">
    <property type="entry name" value="Winged helix-like DNA-binding domain superfamily/Winged helix DNA-binding domain"/>
    <property type="match status" value="1"/>
</dbReference>
<organism evidence="6 7">
    <name type="scientific">Corticimicrobacter populi</name>
    <dbReference type="NCBI Taxonomy" id="2175229"/>
    <lineage>
        <taxon>Bacteria</taxon>
        <taxon>Pseudomonadati</taxon>
        <taxon>Pseudomonadota</taxon>
        <taxon>Betaproteobacteria</taxon>
        <taxon>Burkholderiales</taxon>
        <taxon>Alcaligenaceae</taxon>
        <taxon>Corticimicrobacter</taxon>
    </lineage>
</organism>
<evidence type="ECO:0000256" key="3">
    <source>
        <dbReference type="ARBA" id="ARBA00023125"/>
    </source>
</evidence>
<accession>A0A2V1K446</accession>
<dbReference type="InterPro" id="IPR005119">
    <property type="entry name" value="LysR_subst-bd"/>
</dbReference>
<sequence length="304" mass="33654">MDATRPSLDDMALFVEIAKTKSFTRAADALHMPASTLSRRIAGLERGIGVKLLKRSTRKVELTEAGGVYFERCREIVAEAAIAHEALVEVAQQPKGELRISMPASFALLRMPALLCEFQEKYPGIHCEIDLSIQHIDLLSDPYDIVLRFGRQPDSNVVARQIGVIDLGLYASRSYIERHGVPQEPGDLVRHDCLRSSGGREGTFWTLQNQGRREKVAVAGKMAVNNVSMLRQLAELGMGIVPLNAEDMQAQSPGGNLVRVLPDWTFPPIPFLALFPSRMLPAKTRVFIEFLQARLALGRTVVQA</sequence>
<dbReference type="PROSITE" id="PS50931">
    <property type="entry name" value="HTH_LYSR"/>
    <property type="match status" value="1"/>
</dbReference>
<dbReference type="SUPFAM" id="SSF53850">
    <property type="entry name" value="Periplasmic binding protein-like II"/>
    <property type="match status" value="1"/>
</dbReference>
<dbReference type="GO" id="GO:0043565">
    <property type="term" value="F:sequence-specific DNA binding"/>
    <property type="evidence" value="ECO:0007669"/>
    <property type="project" value="TreeGrafter"/>
</dbReference>
<evidence type="ECO:0000313" key="6">
    <source>
        <dbReference type="EMBL" id="PWF24133.1"/>
    </source>
</evidence>
<dbReference type="Pfam" id="PF00126">
    <property type="entry name" value="HTH_1"/>
    <property type="match status" value="1"/>
</dbReference>
<feature type="domain" description="HTH lysR-type" evidence="5">
    <location>
        <begin position="6"/>
        <end position="63"/>
    </location>
</feature>
<dbReference type="PANTHER" id="PTHR30537">
    <property type="entry name" value="HTH-TYPE TRANSCRIPTIONAL REGULATOR"/>
    <property type="match status" value="1"/>
</dbReference>
<dbReference type="GO" id="GO:0003700">
    <property type="term" value="F:DNA-binding transcription factor activity"/>
    <property type="evidence" value="ECO:0007669"/>
    <property type="project" value="InterPro"/>
</dbReference>
<dbReference type="Proteomes" id="UP000245212">
    <property type="component" value="Unassembled WGS sequence"/>
</dbReference>
<protein>
    <submittedName>
        <fullName evidence="6">LysR family transcriptional regulator</fullName>
    </submittedName>
</protein>
<comment type="caution">
    <text evidence="6">The sequence shown here is derived from an EMBL/GenBank/DDBJ whole genome shotgun (WGS) entry which is preliminary data.</text>
</comment>
<dbReference type="AlphaFoldDB" id="A0A2V1K446"/>
<reference evidence="7" key="1">
    <citation type="submission" date="2018-05" db="EMBL/GenBank/DDBJ databases">
        <authorList>
            <person name="Li Y."/>
        </authorList>
    </citation>
    <scope>NUCLEOTIDE SEQUENCE [LARGE SCALE GENOMIC DNA]</scope>
    <source>
        <strain evidence="7">3d-2-2</strain>
    </source>
</reference>
<evidence type="ECO:0000313" key="7">
    <source>
        <dbReference type="Proteomes" id="UP000245212"/>
    </source>
</evidence>
<keyword evidence="3" id="KW-0238">DNA-binding</keyword>
<dbReference type="GO" id="GO:0006351">
    <property type="term" value="P:DNA-templated transcription"/>
    <property type="evidence" value="ECO:0007669"/>
    <property type="project" value="TreeGrafter"/>
</dbReference>
<keyword evidence="7" id="KW-1185">Reference proteome</keyword>